<dbReference type="SUPFAM" id="SSF49899">
    <property type="entry name" value="Concanavalin A-like lectins/glucanases"/>
    <property type="match status" value="4"/>
</dbReference>
<organism evidence="7 8">
    <name type="scientific">Paenibacillus eucommiae</name>
    <dbReference type="NCBI Taxonomy" id="1355755"/>
    <lineage>
        <taxon>Bacteria</taxon>
        <taxon>Bacillati</taxon>
        <taxon>Bacillota</taxon>
        <taxon>Bacilli</taxon>
        <taxon>Bacillales</taxon>
        <taxon>Paenibacillaceae</taxon>
        <taxon>Paenibacillus</taxon>
    </lineage>
</organism>
<keyword evidence="3" id="KW-0574">Periplasm</keyword>
<evidence type="ECO:0000259" key="6">
    <source>
        <dbReference type="SMART" id="SM00560"/>
    </source>
</evidence>
<dbReference type="InterPro" id="IPR008929">
    <property type="entry name" value="Chondroitin_lyas"/>
</dbReference>
<dbReference type="InterPro" id="IPR013320">
    <property type="entry name" value="ConA-like_dom_sf"/>
</dbReference>
<keyword evidence="2" id="KW-0732">Signal</keyword>
<dbReference type="PANTHER" id="PTHR39210">
    <property type="entry name" value="HEPARIN-SULFATE LYASE"/>
    <property type="match status" value="1"/>
</dbReference>
<evidence type="ECO:0000313" key="8">
    <source>
        <dbReference type="Proteomes" id="UP001519287"/>
    </source>
</evidence>
<proteinExistence type="predicted"/>
<gene>
    <name evidence="7" type="ORF">J2Z66_007404</name>
</gene>
<feature type="domain" description="LamG-like jellyroll fold" evidence="6">
    <location>
        <begin position="385"/>
        <end position="515"/>
    </location>
</feature>
<protein>
    <recommendedName>
        <fullName evidence="6">LamG-like jellyroll fold domain-containing protein</fullName>
    </recommendedName>
</protein>
<accession>A0ABS4J7F8</accession>
<dbReference type="SMART" id="SM00560">
    <property type="entry name" value="LamGL"/>
    <property type="match status" value="3"/>
</dbReference>
<dbReference type="Pfam" id="PF07940">
    <property type="entry name" value="Hepar_II_III_C"/>
    <property type="match status" value="1"/>
</dbReference>
<evidence type="ECO:0000256" key="5">
    <source>
        <dbReference type="ARBA" id="ARBA00023239"/>
    </source>
</evidence>
<evidence type="ECO:0000256" key="3">
    <source>
        <dbReference type="ARBA" id="ARBA00022764"/>
    </source>
</evidence>
<keyword evidence="8" id="KW-1185">Reference proteome</keyword>
<evidence type="ECO:0000256" key="4">
    <source>
        <dbReference type="ARBA" id="ARBA00023157"/>
    </source>
</evidence>
<feature type="domain" description="LamG-like jellyroll fold" evidence="6">
    <location>
        <begin position="1470"/>
        <end position="1604"/>
    </location>
</feature>
<comment type="subcellular location">
    <subcellularLocation>
        <location evidence="1">Periplasm</location>
    </subcellularLocation>
</comment>
<dbReference type="InterPro" id="IPR012480">
    <property type="entry name" value="Hepar_II_III_C"/>
</dbReference>
<dbReference type="Proteomes" id="UP001519287">
    <property type="component" value="Unassembled WGS sequence"/>
</dbReference>
<name>A0ABS4J7F8_9BACL</name>
<dbReference type="Gene3D" id="2.60.120.260">
    <property type="entry name" value="Galactose-binding domain-like"/>
    <property type="match status" value="1"/>
</dbReference>
<comment type="caution">
    <text evidence="7">The sequence shown here is derived from an EMBL/GenBank/DDBJ whole genome shotgun (WGS) entry which is preliminary data.</text>
</comment>
<evidence type="ECO:0000256" key="1">
    <source>
        <dbReference type="ARBA" id="ARBA00004418"/>
    </source>
</evidence>
<dbReference type="Pfam" id="PF13385">
    <property type="entry name" value="Laminin_G_3"/>
    <property type="match status" value="4"/>
</dbReference>
<dbReference type="Gene3D" id="2.70.98.70">
    <property type="match status" value="1"/>
</dbReference>
<dbReference type="SUPFAM" id="SSF48230">
    <property type="entry name" value="Chondroitin AC/alginate lyase"/>
    <property type="match status" value="1"/>
</dbReference>
<dbReference type="Gene3D" id="2.60.120.200">
    <property type="match status" value="4"/>
</dbReference>
<dbReference type="InterPro" id="IPR006558">
    <property type="entry name" value="LamG-like"/>
</dbReference>
<keyword evidence="4" id="KW-1015">Disulfide bond</keyword>
<dbReference type="Pfam" id="PF16889">
    <property type="entry name" value="Hepar_II_III_N"/>
    <property type="match status" value="2"/>
</dbReference>
<dbReference type="Gene3D" id="1.50.10.100">
    <property type="entry name" value="Chondroitin AC/alginate lyase"/>
    <property type="match status" value="2"/>
</dbReference>
<keyword evidence="5" id="KW-0456">Lyase</keyword>
<reference evidence="7 8" key="1">
    <citation type="submission" date="2021-03" db="EMBL/GenBank/DDBJ databases">
        <title>Genomic Encyclopedia of Type Strains, Phase IV (KMG-IV): sequencing the most valuable type-strain genomes for metagenomic binning, comparative biology and taxonomic classification.</title>
        <authorList>
            <person name="Goeker M."/>
        </authorList>
    </citation>
    <scope>NUCLEOTIDE SEQUENCE [LARGE SCALE GENOMIC DNA]</scope>
    <source>
        <strain evidence="7 8">DSM 26048</strain>
    </source>
</reference>
<dbReference type="PANTHER" id="PTHR39210:SF1">
    <property type="entry name" value="HEPARIN-SULFATE LYASE"/>
    <property type="match status" value="1"/>
</dbReference>
<sequence length="1820" mass="198431">MKMNAVKRNIILFIFVSIPGVLGLLMASHVFAWVPSPETWTNIPDKWFLNVNGGTNELDETVMYGTGTRSNKMTGHASTGTYVVLDKPWTPSAATQTLYLKAWYKTANGYTGSPKIKVMYLTRWGSPNPSYSLAQETIVGSPGDHDWQQLSATLTVPVNTSKLLLELVSETDQGTVWFDEISVAAAGPAAINRVQNPSFEDLHSYMADHTFFNLLNLDAPGLSAVKAAVQDNNMELAKSAFLDYYKARTAPLQIGGRNGNRPPADPYYETYLADLTLDHYLTQRDGERYSLGTDVNWPAFAPDGSSSTLAIKNYFPVSKPAAATSLILNFDKNTGNIAGDLSGYANHGTIQGTPEWTNGKFDYGLNVSHLTYVTVANSPSLSLTEQISLEGWFKWNGDSYDSYGIHKDNAYALSVVNADGYPAARVFVDGQWRQAVSDQQLTSGVWHHLAMTYSASAKEIKLYVNGKLNQTYVLPSGLGTYQIHASTNELVIGRNATAMGSIFKGAVDGIIISNSVKDSFGLGGLSLYHGMLADAYWNTGNEDYAEEMLALMLDWYKDNQYREYEYASEAKYASESPISAVVHPGWQSLTEGIRLQNWIWQLHSIRDSQALTPNKFTALMKSMYEHAGDLSTRHQTGDNGAIAQMIALYQFAALFPEFQASAGWKSLTLASLTDLIKSLVYPDGTEIELSTLYQVATISNGFLVPYNLEQLNNWNDLSPAYKKRLEYMYQYLMYIAKPDGTAPLINDSNITMLRERLLEGSALFDREDMKYVATKGNEGTAPAHTSYGFPYAGQYAMRSGWDSNALYLAMDAGPLGVSHYHEDKLSFDLSAYGKNFISDPGLYSYDGNKWTQYFASTESHNTLLVDDLPQNRNSAGPFSVTAPVTDTVWESGKAFDYVSGEYTAGYGPGKDTSANQKREIFFAKPDYWILRDRITGTGVHKLQNSFQFQPMPLTIDPITKVTETNNISEANLRVIPVDPSGLEASYTEGQESLPPEAANANDADTRLLLHLDEGAGAVVQDTSSNGMSGAITGTPTWISGKFNSALKVSGSSYLSIPDNNSLDITDEITIEGWFQWDGTKQLGYGINKRNAYGLAVVDVSGLPTGWVYVDGQLRTIQAYQSVIPNEWYHMAMTYSSYTKQLRMYVNGELKRTIVLPKGLSTYAIGSSTYDLRIGTDYYGNSLTGAVDEIRISSKVRVFPQIGGWYSPYYANKQAAPQVKYVKQAANLPAYMDFVMYPIKAGENPDITVARQTVTINGAPASPMQSSALSITRNEGTDLIVISEPGTGNKLVSGYLTDAEVSMIRKDIAGNRVSMSIMNGYKLKDTAAGTGEDELITVLSPHAASRLTAAYEGTVLEIDTTLDLPNTECVQIYAPAVTSVKVNGQIIDYQKKGNYIIVGHYTHISDSSTVLLLHMDEGQGTAAGDVSAAGNAGTVNGSTYWSSSRFDNAISTYGGSGYVRIEDSDSLDITEDLTVEGWVKCDTNPCSGYLLQKGLAYGLKAGDGNGYPIAMVYVDGGFRTAVSNEPLTGGVWHHLAMTYSSVMKTLHLYVDGKLKASSTLSGLNTYSIRKDSNWLALGRDSMGWGGGNVLEGYIDEVRVSNTTRAEFSLNKPYAADSNTVLLLHVNEGQGTAAGDASAAGNTGTVNGSTNWSSSRFGNAISTSGGSGYIRIEDSDSLDITEDLTVEGWVKCDTNPCSGYLLQKGLAYGLKAGDGNGYPIAMVYVDGSFRTAVSHEPLTGGVWHHLAMTYSSAMKTLNLYVDGRLKASSTLSGLNTYSIRKDSNWLALGRDSMGWGGGNILEGYMDEVRVSNAVRTDLPIRQ</sequence>
<evidence type="ECO:0000313" key="7">
    <source>
        <dbReference type="EMBL" id="MBP1995762.1"/>
    </source>
</evidence>
<feature type="domain" description="LamG-like jellyroll fold" evidence="6">
    <location>
        <begin position="1680"/>
        <end position="1816"/>
    </location>
</feature>
<dbReference type="InterPro" id="IPR031680">
    <property type="entry name" value="Hepar_II_III_N"/>
</dbReference>
<dbReference type="EMBL" id="JAGGLB010000038">
    <property type="protein sequence ID" value="MBP1995762.1"/>
    <property type="molecule type" value="Genomic_DNA"/>
</dbReference>
<evidence type="ECO:0000256" key="2">
    <source>
        <dbReference type="ARBA" id="ARBA00022729"/>
    </source>
</evidence>